<keyword evidence="7" id="KW-0808">Transferase</keyword>
<keyword evidence="8" id="KW-0479">Metal-binding</keyword>
<comment type="similarity">
    <text evidence="4">Belongs to the RAD18 family.</text>
</comment>
<dbReference type="EMBL" id="ML014169">
    <property type="protein sequence ID" value="RKP01537.1"/>
    <property type="molecule type" value="Genomic_DNA"/>
</dbReference>
<dbReference type="Proteomes" id="UP000274922">
    <property type="component" value="Unassembled WGS sequence"/>
</dbReference>
<dbReference type="PROSITE" id="PS51908">
    <property type="entry name" value="ZF_UBZ4"/>
    <property type="match status" value="1"/>
</dbReference>
<accession>A0A4P9X8C5</accession>
<keyword evidence="11" id="KW-0833">Ubl conjugation pathway</keyword>
<feature type="domain" description="RING-type" evidence="22">
    <location>
        <begin position="31"/>
        <end position="71"/>
    </location>
</feature>
<keyword evidence="10 19" id="KW-0863">Zinc-finger</keyword>
<dbReference type="InterPro" id="IPR018957">
    <property type="entry name" value="Znf_C3HC4_RING-type"/>
</dbReference>
<dbReference type="PANTHER" id="PTHR14134">
    <property type="entry name" value="E3 UBIQUITIN-PROTEIN LIGASE RAD18"/>
    <property type="match status" value="1"/>
</dbReference>
<reference evidence="26" key="1">
    <citation type="journal article" date="2018" name="Nat. Microbiol.">
        <title>Leveraging single-cell genomics to expand the fungal tree of life.</title>
        <authorList>
            <person name="Ahrendt S.R."/>
            <person name="Quandt C.A."/>
            <person name="Ciobanu D."/>
            <person name="Clum A."/>
            <person name="Salamov A."/>
            <person name="Andreopoulos B."/>
            <person name="Cheng J.F."/>
            <person name="Woyke T."/>
            <person name="Pelin A."/>
            <person name="Henrissat B."/>
            <person name="Reynolds N.K."/>
            <person name="Benny G.L."/>
            <person name="Smith M.E."/>
            <person name="James T.Y."/>
            <person name="Grigoriev I.V."/>
        </authorList>
    </citation>
    <scope>NUCLEOTIDE SEQUENCE [LARGE SCALE GENOMIC DNA]</scope>
    <source>
        <strain evidence="26">ATCC 52028</strain>
    </source>
</reference>
<evidence type="ECO:0000256" key="17">
    <source>
        <dbReference type="ARBA" id="ARBA00074353"/>
    </source>
</evidence>
<feature type="compositionally biased region" description="Basic and acidic residues" evidence="21">
    <location>
        <begin position="504"/>
        <end position="515"/>
    </location>
</feature>
<evidence type="ECO:0000256" key="12">
    <source>
        <dbReference type="ARBA" id="ARBA00022833"/>
    </source>
</evidence>
<dbReference type="AlphaFoldDB" id="A0A4P9X8C5"/>
<dbReference type="GO" id="GO:0006301">
    <property type="term" value="P:DNA damage tolerance"/>
    <property type="evidence" value="ECO:0007669"/>
    <property type="project" value="InterPro"/>
</dbReference>
<evidence type="ECO:0000256" key="8">
    <source>
        <dbReference type="ARBA" id="ARBA00022723"/>
    </source>
</evidence>
<organism evidence="25 26">
    <name type="scientific">Caulochytrium protostelioides</name>
    <dbReference type="NCBI Taxonomy" id="1555241"/>
    <lineage>
        <taxon>Eukaryota</taxon>
        <taxon>Fungi</taxon>
        <taxon>Fungi incertae sedis</taxon>
        <taxon>Chytridiomycota</taxon>
        <taxon>Chytridiomycota incertae sedis</taxon>
        <taxon>Chytridiomycetes</taxon>
        <taxon>Caulochytriales</taxon>
        <taxon>Caulochytriaceae</taxon>
        <taxon>Caulochytrium</taxon>
    </lineage>
</organism>
<dbReference type="PROSITE" id="PS50800">
    <property type="entry name" value="SAP"/>
    <property type="match status" value="1"/>
</dbReference>
<dbReference type="Pfam" id="PF00097">
    <property type="entry name" value="zf-C3HC4"/>
    <property type="match status" value="1"/>
</dbReference>
<dbReference type="InterPro" id="IPR017907">
    <property type="entry name" value="Znf_RING_CS"/>
</dbReference>
<dbReference type="InterPro" id="IPR039577">
    <property type="entry name" value="Rad18"/>
</dbReference>
<evidence type="ECO:0000313" key="25">
    <source>
        <dbReference type="EMBL" id="RKP01537.1"/>
    </source>
</evidence>
<feature type="region of interest" description="Disordered" evidence="21">
    <location>
        <begin position="147"/>
        <end position="264"/>
    </location>
</feature>
<keyword evidence="12" id="KW-0862">Zinc</keyword>
<comment type="catalytic activity">
    <reaction evidence="1">
        <text>S-ubiquitinyl-[E2 ubiquitin-conjugating enzyme]-L-cysteine + [acceptor protein]-L-lysine = [E2 ubiquitin-conjugating enzyme]-L-cysteine + N(6)-ubiquitinyl-[acceptor protein]-L-lysine.</text>
        <dbReference type="EC" id="2.3.2.27"/>
    </reaction>
</comment>
<dbReference type="OrthoDB" id="9049620at2759"/>
<evidence type="ECO:0000259" key="24">
    <source>
        <dbReference type="PROSITE" id="PS51908"/>
    </source>
</evidence>
<evidence type="ECO:0000256" key="18">
    <source>
        <dbReference type="ARBA" id="ARBA00082369"/>
    </source>
</evidence>
<dbReference type="GO" id="GO:0006281">
    <property type="term" value="P:DNA repair"/>
    <property type="evidence" value="ECO:0007669"/>
    <property type="project" value="UniProtKB-KW"/>
</dbReference>
<evidence type="ECO:0000256" key="7">
    <source>
        <dbReference type="ARBA" id="ARBA00022679"/>
    </source>
</evidence>
<gene>
    <name evidence="25" type="ORF">CXG81DRAFT_25811</name>
</gene>
<evidence type="ECO:0000256" key="19">
    <source>
        <dbReference type="PROSITE-ProRule" id="PRU00175"/>
    </source>
</evidence>
<dbReference type="PROSITE" id="PS50089">
    <property type="entry name" value="ZF_RING_2"/>
    <property type="match status" value="1"/>
</dbReference>
<feature type="compositionally biased region" description="Low complexity" evidence="21">
    <location>
        <begin position="158"/>
        <end position="169"/>
    </location>
</feature>
<feature type="compositionally biased region" description="Basic and acidic residues" evidence="21">
    <location>
        <begin position="250"/>
        <end position="263"/>
    </location>
</feature>
<feature type="compositionally biased region" description="Pro residues" evidence="21">
    <location>
        <begin position="524"/>
        <end position="550"/>
    </location>
</feature>
<keyword evidence="15" id="KW-0539">Nucleus</keyword>
<evidence type="ECO:0000256" key="13">
    <source>
        <dbReference type="ARBA" id="ARBA00023125"/>
    </source>
</evidence>
<dbReference type="PANTHER" id="PTHR14134:SF2">
    <property type="entry name" value="E3 UBIQUITIN-PROTEIN LIGASE RAD18"/>
    <property type="match status" value="1"/>
</dbReference>
<evidence type="ECO:0000256" key="11">
    <source>
        <dbReference type="ARBA" id="ARBA00022786"/>
    </source>
</evidence>
<feature type="compositionally biased region" description="Low complexity" evidence="21">
    <location>
        <begin position="485"/>
        <end position="503"/>
    </location>
</feature>
<feature type="compositionally biased region" description="Basic residues" evidence="21">
    <location>
        <begin position="240"/>
        <end position="249"/>
    </location>
</feature>
<keyword evidence="9 20" id="KW-0227">DNA damage</keyword>
<dbReference type="PROSITE" id="PS00518">
    <property type="entry name" value="ZF_RING_1"/>
    <property type="match status" value="1"/>
</dbReference>
<dbReference type="InterPro" id="IPR003034">
    <property type="entry name" value="SAP_dom"/>
</dbReference>
<comment type="pathway">
    <text evidence="3">Protein modification; protein ubiquitination.</text>
</comment>
<evidence type="ECO:0000256" key="10">
    <source>
        <dbReference type="ARBA" id="ARBA00022771"/>
    </source>
</evidence>
<dbReference type="GO" id="GO:0003697">
    <property type="term" value="F:single-stranded DNA binding"/>
    <property type="evidence" value="ECO:0007669"/>
    <property type="project" value="InterPro"/>
</dbReference>
<dbReference type="Gene3D" id="3.30.160.60">
    <property type="entry name" value="Classic Zinc Finger"/>
    <property type="match status" value="1"/>
</dbReference>
<dbReference type="GO" id="GO:0061630">
    <property type="term" value="F:ubiquitin protein ligase activity"/>
    <property type="evidence" value="ECO:0007669"/>
    <property type="project" value="UniProtKB-EC"/>
</dbReference>
<feature type="domain" description="SAP" evidence="23">
    <location>
        <begin position="346"/>
        <end position="380"/>
    </location>
</feature>
<dbReference type="InterPro" id="IPR001841">
    <property type="entry name" value="Znf_RING"/>
</dbReference>
<evidence type="ECO:0000256" key="15">
    <source>
        <dbReference type="ARBA" id="ARBA00023242"/>
    </source>
</evidence>
<evidence type="ECO:0000256" key="5">
    <source>
        <dbReference type="ARBA" id="ARBA00012483"/>
    </source>
</evidence>
<evidence type="ECO:0000256" key="9">
    <source>
        <dbReference type="ARBA" id="ARBA00022763"/>
    </source>
</evidence>
<evidence type="ECO:0000256" key="20">
    <source>
        <dbReference type="PROSITE-ProRule" id="PRU01256"/>
    </source>
</evidence>
<evidence type="ECO:0000256" key="14">
    <source>
        <dbReference type="ARBA" id="ARBA00023204"/>
    </source>
</evidence>
<comment type="subcellular location">
    <subcellularLocation>
        <location evidence="2">Nucleus</location>
    </subcellularLocation>
</comment>
<dbReference type="EC" id="2.3.2.27" evidence="5"/>
<evidence type="ECO:0000259" key="23">
    <source>
        <dbReference type="PROSITE" id="PS50800"/>
    </source>
</evidence>
<dbReference type="STRING" id="1555241.A0A4P9X8C5"/>
<dbReference type="InterPro" id="IPR006642">
    <property type="entry name" value="Rad18_UBZ4"/>
</dbReference>
<keyword evidence="26" id="KW-1185">Reference proteome</keyword>
<evidence type="ECO:0000256" key="3">
    <source>
        <dbReference type="ARBA" id="ARBA00004906"/>
    </source>
</evidence>
<dbReference type="GO" id="GO:0006513">
    <property type="term" value="P:protein monoubiquitination"/>
    <property type="evidence" value="ECO:0007669"/>
    <property type="project" value="InterPro"/>
</dbReference>
<feature type="compositionally biased region" description="Pro residues" evidence="21">
    <location>
        <begin position="186"/>
        <end position="200"/>
    </location>
</feature>
<keyword evidence="14 20" id="KW-0234">DNA repair</keyword>
<evidence type="ECO:0000256" key="1">
    <source>
        <dbReference type="ARBA" id="ARBA00000900"/>
    </source>
</evidence>
<feature type="region of interest" description="Disordered" evidence="21">
    <location>
        <begin position="485"/>
        <end position="550"/>
    </location>
</feature>
<dbReference type="GO" id="GO:0005634">
    <property type="term" value="C:nucleus"/>
    <property type="evidence" value="ECO:0007669"/>
    <property type="project" value="UniProtKB-SubCell"/>
</dbReference>
<evidence type="ECO:0000256" key="6">
    <source>
        <dbReference type="ARBA" id="ARBA00015551"/>
    </source>
</evidence>
<dbReference type="SUPFAM" id="SSF57850">
    <property type="entry name" value="RING/U-box"/>
    <property type="match status" value="1"/>
</dbReference>
<dbReference type="Gene3D" id="3.30.40.10">
    <property type="entry name" value="Zinc/RING finger domain, C3HC4 (zinc finger)"/>
    <property type="match status" value="1"/>
</dbReference>
<evidence type="ECO:0000256" key="4">
    <source>
        <dbReference type="ARBA" id="ARBA00009506"/>
    </source>
</evidence>
<feature type="region of interest" description="Disordered" evidence="21">
    <location>
        <begin position="433"/>
        <end position="456"/>
    </location>
</feature>
<evidence type="ECO:0000256" key="2">
    <source>
        <dbReference type="ARBA" id="ARBA00004123"/>
    </source>
</evidence>
<dbReference type="SMART" id="SM00734">
    <property type="entry name" value="ZnF_Rad18"/>
    <property type="match status" value="1"/>
</dbReference>
<sequence>MAPGTGPPSATDDPASPVLAALAPLADLLRCPICSEWLETPMMLLPCSHNFCSLCLRRAVSGGADTCPLCRTAFRGTPDLRPNRAVDDLVAALRVAQTQIAAAVAAAARTPVVAKRADAVIDIDVVDGDGTSDSAGAMDVEAAPAAVSVPSPSPAPGLAPAAASAPAAANRMVRRSSRRLHAASTPPSPPPPPPPPPLPPMSQSHPPLRRGSHDAHDEASEDDDAVFVSLSAAGASPPAAKRRRTRGPARSREDDGRGERLQPRGDAAVTCPICGAEMPARVLNRHLDANCAEMASAATTAATSSSPSPAAACHPGGGMSWPVHPLLDMASASAAPRHSPRPSVVYALLPESKLRALLRADGLPTHGPRGALIARHAEFRNMWNANCDARTPVSARELVRRVMAHERSAATVTAAPPSDALWTGTASDAAPAASTAAADGSGRTTPTAATAANAGDAGLQRHEVRYKDEYAELIADVRRRQQLARAARASRLPPGPASASAPGRDGDPETERPGETLESTTVTSPPPPPPPLPPPPSPPPPGPPAPVTTG</sequence>
<dbReference type="GO" id="GO:0008270">
    <property type="term" value="F:zinc ion binding"/>
    <property type="evidence" value="ECO:0007669"/>
    <property type="project" value="UniProtKB-KW"/>
</dbReference>
<feature type="domain" description="UBZ4-type" evidence="24">
    <location>
        <begin position="268"/>
        <end position="296"/>
    </location>
</feature>
<proteinExistence type="inferred from homology"/>
<name>A0A4P9X8C5_9FUNG</name>
<dbReference type="GO" id="GO:0097505">
    <property type="term" value="C:Rad6-Rad18 complex"/>
    <property type="evidence" value="ECO:0007669"/>
    <property type="project" value="TreeGrafter"/>
</dbReference>
<dbReference type="FunFam" id="3.30.40.10:FF:000172">
    <property type="entry name" value="E3 ubiquitin-protein ligase RAD18"/>
    <property type="match status" value="1"/>
</dbReference>
<dbReference type="SMART" id="SM00184">
    <property type="entry name" value="RING"/>
    <property type="match status" value="1"/>
</dbReference>
<protein>
    <recommendedName>
        <fullName evidence="6">Postreplication repair E3 ubiquitin-protein ligase RAD18</fullName>
        <ecNumber evidence="5">2.3.2.27</ecNumber>
    </recommendedName>
    <alternativeName>
        <fullName evidence="17">Postreplication repair E3 ubiquitin-protein ligase rad18</fullName>
    </alternativeName>
    <alternativeName>
        <fullName evidence="16 18">RING-type E3 ubiquitin transferase RAD18</fullName>
    </alternativeName>
</protein>
<feature type="compositionally biased region" description="Basic residues" evidence="21">
    <location>
        <begin position="172"/>
        <end position="181"/>
    </location>
</feature>
<dbReference type="InterPro" id="IPR013083">
    <property type="entry name" value="Znf_RING/FYVE/PHD"/>
</dbReference>
<evidence type="ECO:0000259" key="22">
    <source>
        <dbReference type="PROSITE" id="PS50089"/>
    </source>
</evidence>
<dbReference type="SMART" id="SM00513">
    <property type="entry name" value="SAP"/>
    <property type="match status" value="1"/>
</dbReference>
<keyword evidence="13" id="KW-0238">DNA-binding</keyword>
<evidence type="ECO:0000313" key="26">
    <source>
        <dbReference type="Proteomes" id="UP000274922"/>
    </source>
</evidence>
<evidence type="ECO:0000256" key="16">
    <source>
        <dbReference type="ARBA" id="ARBA00031783"/>
    </source>
</evidence>
<dbReference type="UniPathway" id="UPA00143"/>
<evidence type="ECO:0000256" key="21">
    <source>
        <dbReference type="SAM" id="MobiDB-lite"/>
    </source>
</evidence>